<evidence type="ECO:0000313" key="2">
    <source>
        <dbReference type="EMBL" id="MBI5249848.1"/>
    </source>
</evidence>
<dbReference type="SUPFAM" id="SSF56281">
    <property type="entry name" value="Metallo-hydrolase/oxidoreductase"/>
    <property type="match status" value="1"/>
</dbReference>
<dbReference type="Gene3D" id="3.60.15.10">
    <property type="entry name" value="Ribonuclease Z/Hydroxyacylglutathione hydrolase-like"/>
    <property type="match status" value="1"/>
</dbReference>
<dbReference type="AlphaFoldDB" id="A0A9D6V0V8"/>
<dbReference type="Pfam" id="PF00753">
    <property type="entry name" value="Lactamase_B"/>
    <property type="match status" value="1"/>
</dbReference>
<sequence>MKNSFPKLLTNGLWVVGNYYFNLYLVKGEQAAALIEVGVSAVVDSVTKQLDSLRVSPSFLVVTHPHSDHITGLAGLGEKYPQALVVAGEGAGEFLNHPKAAKGLTIEDRHMADFLTAQGIIPGRAP</sequence>
<feature type="non-terminal residue" evidence="2">
    <location>
        <position position="126"/>
    </location>
</feature>
<proteinExistence type="predicted"/>
<dbReference type="InterPro" id="IPR001279">
    <property type="entry name" value="Metallo-B-lactamas"/>
</dbReference>
<protein>
    <submittedName>
        <fullName evidence="2">MBL fold metallo-hydrolase</fullName>
    </submittedName>
</protein>
<comment type="caution">
    <text evidence="2">The sequence shown here is derived from an EMBL/GenBank/DDBJ whole genome shotgun (WGS) entry which is preliminary data.</text>
</comment>
<evidence type="ECO:0000259" key="1">
    <source>
        <dbReference type="Pfam" id="PF00753"/>
    </source>
</evidence>
<gene>
    <name evidence="2" type="ORF">HY912_10160</name>
</gene>
<name>A0A9D6V0V8_9BACT</name>
<accession>A0A9D6V0V8</accession>
<reference evidence="2" key="1">
    <citation type="submission" date="2020-07" db="EMBL/GenBank/DDBJ databases">
        <title>Huge and variable diversity of episymbiotic CPR bacteria and DPANN archaea in groundwater ecosystems.</title>
        <authorList>
            <person name="He C.Y."/>
            <person name="Keren R."/>
            <person name="Whittaker M."/>
            <person name="Farag I.F."/>
            <person name="Doudna J."/>
            <person name="Cate J.H.D."/>
            <person name="Banfield J.F."/>
        </authorList>
    </citation>
    <scope>NUCLEOTIDE SEQUENCE</scope>
    <source>
        <strain evidence="2">NC_groundwater_1664_Pr3_B-0.1um_52_9</strain>
    </source>
</reference>
<evidence type="ECO:0000313" key="3">
    <source>
        <dbReference type="Proteomes" id="UP000807825"/>
    </source>
</evidence>
<organism evidence="2 3">
    <name type="scientific">Desulfomonile tiedjei</name>
    <dbReference type="NCBI Taxonomy" id="2358"/>
    <lineage>
        <taxon>Bacteria</taxon>
        <taxon>Pseudomonadati</taxon>
        <taxon>Thermodesulfobacteriota</taxon>
        <taxon>Desulfomonilia</taxon>
        <taxon>Desulfomonilales</taxon>
        <taxon>Desulfomonilaceae</taxon>
        <taxon>Desulfomonile</taxon>
    </lineage>
</organism>
<dbReference type="InterPro" id="IPR036866">
    <property type="entry name" value="RibonucZ/Hydroxyglut_hydro"/>
</dbReference>
<feature type="domain" description="Metallo-beta-lactamase" evidence="1">
    <location>
        <begin position="22"/>
        <end position="99"/>
    </location>
</feature>
<dbReference type="Proteomes" id="UP000807825">
    <property type="component" value="Unassembled WGS sequence"/>
</dbReference>
<dbReference type="EMBL" id="JACRDE010000273">
    <property type="protein sequence ID" value="MBI5249848.1"/>
    <property type="molecule type" value="Genomic_DNA"/>
</dbReference>